<comment type="caution">
    <text evidence="2">The sequence shown here is derived from an EMBL/GenBank/DDBJ whole genome shotgun (WGS) entry which is preliminary data.</text>
</comment>
<evidence type="ECO:0008006" key="4">
    <source>
        <dbReference type="Google" id="ProtNLM"/>
    </source>
</evidence>
<proteinExistence type="predicted"/>
<dbReference type="Proteomes" id="UP001595979">
    <property type="component" value="Unassembled WGS sequence"/>
</dbReference>
<gene>
    <name evidence="2" type="ORF">ACFPQ6_13560</name>
</gene>
<reference evidence="3" key="1">
    <citation type="journal article" date="2019" name="Int. J. Syst. Evol. Microbiol.">
        <title>The Global Catalogue of Microorganisms (GCM) 10K type strain sequencing project: providing services to taxonomists for standard genome sequencing and annotation.</title>
        <authorList>
            <consortium name="The Broad Institute Genomics Platform"/>
            <consortium name="The Broad Institute Genome Sequencing Center for Infectious Disease"/>
            <person name="Wu L."/>
            <person name="Ma J."/>
        </authorList>
    </citation>
    <scope>NUCLEOTIDE SEQUENCE [LARGE SCALE GENOMIC DNA]</scope>
    <source>
        <strain evidence="3">CGMCC 1.15053</strain>
    </source>
</reference>
<keyword evidence="3" id="KW-1185">Reference proteome</keyword>
<dbReference type="RefSeq" id="WP_380050403.1">
    <property type="nucleotide sequence ID" value="NZ_JBHSOH010000020.1"/>
</dbReference>
<evidence type="ECO:0000313" key="2">
    <source>
        <dbReference type="EMBL" id="MFC5849335.1"/>
    </source>
</evidence>
<feature type="region of interest" description="Disordered" evidence="1">
    <location>
        <begin position="1"/>
        <end position="20"/>
    </location>
</feature>
<organism evidence="2 3">
    <name type="scientific">Deinococcus petrolearius</name>
    <dbReference type="NCBI Taxonomy" id="1751295"/>
    <lineage>
        <taxon>Bacteria</taxon>
        <taxon>Thermotogati</taxon>
        <taxon>Deinococcota</taxon>
        <taxon>Deinococci</taxon>
        <taxon>Deinococcales</taxon>
        <taxon>Deinococcaceae</taxon>
        <taxon>Deinococcus</taxon>
    </lineage>
</organism>
<evidence type="ECO:0000256" key="1">
    <source>
        <dbReference type="SAM" id="MobiDB-lite"/>
    </source>
</evidence>
<name>A0ABW1DL23_9DEIO</name>
<dbReference type="EMBL" id="JBHSOH010000020">
    <property type="protein sequence ID" value="MFC5849335.1"/>
    <property type="molecule type" value="Genomic_DNA"/>
</dbReference>
<accession>A0ABW1DL23</accession>
<protein>
    <recommendedName>
        <fullName evidence="4">HNH endonuclease</fullName>
    </recommendedName>
</protein>
<evidence type="ECO:0000313" key="3">
    <source>
        <dbReference type="Proteomes" id="UP001595979"/>
    </source>
</evidence>
<sequence length="132" mass="15142">MPTKPRNDPPPELRRAVAERSGGHCEACGLAHHARGARDQARAWHPEADLGGYSRDRLRQLFGEAAPRLIRIVLTVRRRPQAPDDHDPQHYEHLCQHCYHVRDRDLNVARRQQTMHESRVQATLDAGQPPLF</sequence>